<keyword evidence="2" id="KW-1185">Reference proteome</keyword>
<dbReference type="AlphaFoldDB" id="A0AAV1PZA1"/>
<evidence type="ECO:0000313" key="1">
    <source>
        <dbReference type="EMBL" id="CAK6977407.1"/>
    </source>
</evidence>
<dbReference type="Proteomes" id="UP001314229">
    <property type="component" value="Unassembled WGS sequence"/>
</dbReference>
<proteinExistence type="predicted"/>
<evidence type="ECO:0000313" key="2">
    <source>
        <dbReference type="Proteomes" id="UP001314229"/>
    </source>
</evidence>
<organism evidence="1 2">
    <name type="scientific">Scomber scombrus</name>
    <name type="common">Atlantic mackerel</name>
    <name type="synonym">Scomber vernalis</name>
    <dbReference type="NCBI Taxonomy" id="13677"/>
    <lineage>
        <taxon>Eukaryota</taxon>
        <taxon>Metazoa</taxon>
        <taxon>Chordata</taxon>
        <taxon>Craniata</taxon>
        <taxon>Vertebrata</taxon>
        <taxon>Euteleostomi</taxon>
        <taxon>Actinopterygii</taxon>
        <taxon>Neopterygii</taxon>
        <taxon>Teleostei</taxon>
        <taxon>Neoteleostei</taxon>
        <taxon>Acanthomorphata</taxon>
        <taxon>Pelagiaria</taxon>
        <taxon>Scombriformes</taxon>
        <taxon>Scombridae</taxon>
        <taxon>Scomber</taxon>
    </lineage>
</organism>
<comment type="caution">
    <text evidence="1">The sequence shown here is derived from an EMBL/GenBank/DDBJ whole genome shotgun (WGS) entry which is preliminary data.</text>
</comment>
<gene>
    <name evidence="1" type="ORF">FSCOSCO3_A029362</name>
</gene>
<sequence length="128" mass="14508">MFSVVVRPKSGIRFHRLDTSTLQLDGFGIISLFFYCIKDIIMTMLHGENTALLNRNQNKTMSIISGVLIFNNVDVNMDDQLLLLSSVCACLHMRAPEKDTVAVLQHHVNARAYSRGGEERRERKEGID</sequence>
<name>A0AAV1PZA1_SCOSC</name>
<reference evidence="1 2" key="1">
    <citation type="submission" date="2024-01" db="EMBL/GenBank/DDBJ databases">
        <authorList>
            <person name="Alioto T."/>
            <person name="Alioto T."/>
            <person name="Gomez Garrido J."/>
        </authorList>
    </citation>
    <scope>NUCLEOTIDE SEQUENCE [LARGE SCALE GENOMIC DNA]</scope>
</reference>
<protein>
    <submittedName>
        <fullName evidence="1">Uncharacterized protein</fullName>
    </submittedName>
</protein>
<dbReference type="EMBL" id="CAWUFR010000406">
    <property type="protein sequence ID" value="CAK6977407.1"/>
    <property type="molecule type" value="Genomic_DNA"/>
</dbReference>
<accession>A0AAV1PZA1</accession>